<gene>
    <name evidence="11" type="ORF">BDA96_08G030000</name>
</gene>
<evidence type="ECO:0000256" key="4">
    <source>
        <dbReference type="ARBA" id="ARBA00022741"/>
    </source>
</evidence>
<proteinExistence type="inferred from homology"/>
<evidence type="ECO:0000259" key="10">
    <source>
        <dbReference type="Pfam" id="PF25019"/>
    </source>
</evidence>
<feature type="domain" description="NB-ARC" evidence="7">
    <location>
        <begin position="218"/>
        <end position="374"/>
    </location>
</feature>
<evidence type="ECO:0000256" key="6">
    <source>
        <dbReference type="ARBA" id="ARBA00022840"/>
    </source>
</evidence>
<dbReference type="Gene3D" id="1.20.5.4130">
    <property type="match status" value="1"/>
</dbReference>
<evidence type="ECO:0000259" key="9">
    <source>
        <dbReference type="Pfam" id="PF23559"/>
    </source>
</evidence>
<keyword evidence="3" id="KW-0677">Repeat</keyword>
<keyword evidence="5" id="KW-0611">Plant defense</keyword>
<feature type="domain" description="Disease resistance N-terminal" evidence="8">
    <location>
        <begin position="30"/>
        <end position="97"/>
    </location>
</feature>
<organism evidence="11 12">
    <name type="scientific">Sorghum bicolor</name>
    <name type="common">Sorghum</name>
    <name type="synonym">Sorghum vulgare</name>
    <dbReference type="NCBI Taxonomy" id="4558"/>
    <lineage>
        <taxon>Eukaryota</taxon>
        <taxon>Viridiplantae</taxon>
        <taxon>Streptophyta</taxon>
        <taxon>Embryophyta</taxon>
        <taxon>Tracheophyta</taxon>
        <taxon>Spermatophyta</taxon>
        <taxon>Magnoliopsida</taxon>
        <taxon>Liliopsida</taxon>
        <taxon>Poales</taxon>
        <taxon>Poaceae</taxon>
        <taxon>PACMAD clade</taxon>
        <taxon>Panicoideae</taxon>
        <taxon>Andropogonodae</taxon>
        <taxon>Andropogoneae</taxon>
        <taxon>Sorghinae</taxon>
        <taxon>Sorghum</taxon>
    </lineage>
</organism>
<dbReference type="Pfam" id="PF00931">
    <property type="entry name" value="NB-ARC"/>
    <property type="match status" value="1"/>
</dbReference>
<keyword evidence="6" id="KW-0067">ATP-binding</keyword>
<dbReference type="PANTHER" id="PTHR36766:SF60">
    <property type="entry name" value="NB-ARC DOMAIN-CONTAINING PROTEIN"/>
    <property type="match status" value="1"/>
</dbReference>
<dbReference type="InterPro" id="IPR042197">
    <property type="entry name" value="Apaf_helical"/>
</dbReference>
<dbReference type="Gene3D" id="1.10.10.10">
    <property type="entry name" value="Winged helix-like DNA-binding domain superfamily/Winged helix DNA-binding domain"/>
    <property type="match status" value="1"/>
</dbReference>
<keyword evidence="4" id="KW-0547">Nucleotide-binding</keyword>
<dbReference type="GO" id="GO:0005524">
    <property type="term" value="F:ATP binding"/>
    <property type="evidence" value="ECO:0007669"/>
    <property type="project" value="UniProtKB-KW"/>
</dbReference>
<dbReference type="SUPFAM" id="SSF52058">
    <property type="entry name" value="L domain-like"/>
    <property type="match status" value="2"/>
</dbReference>
<feature type="domain" description="R13L1/DRL21-like LRR repeat region" evidence="10">
    <location>
        <begin position="714"/>
        <end position="842"/>
    </location>
</feature>
<dbReference type="InterPro" id="IPR002182">
    <property type="entry name" value="NB-ARC"/>
</dbReference>
<dbReference type="Pfam" id="PF23559">
    <property type="entry name" value="WHD_DRP"/>
    <property type="match status" value="1"/>
</dbReference>
<comment type="similarity">
    <text evidence="1">Belongs to the disease resistance NB-LRR family.</text>
</comment>
<dbReference type="InterPro" id="IPR032675">
    <property type="entry name" value="LRR_dom_sf"/>
</dbReference>
<dbReference type="InterPro" id="IPR058922">
    <property type="entry name" value="WHD_DRP"/>
</dbReference>
<dbReference type="PANTHER" id="PTHR36766">
    <property type="entry name" value="PLANT BROAD-SPECTRUM MILDEW RESISTANCE PROTEIN RPW8"/>
    <property type="match status" value="1"/>
</dbReference>
<sequence>MAELVLPGLRWAASPIVRKLLTDASAYLSVDMVRELQQLEATVLPQFELVIQAAEKSPHKSKLEAWLRRLKEAFYDAEDLLDEHEYNLLKRKAKSGKDPSVGEDETSSIASTILKPLRAAKSRARNLLPENRKLISKMNELKAILTEAKELRDLLSIPPGNTTALGCPAVPTTIVPLTTVTSLSTSKVFGRDKDRDRIVDFLLGKTAADEASSTRYSSLAIIGAGGMGKSTLAQYVYNDKRIEEGFDIRMWVCISRKLDVRRHTREIIESATNGECPCIDNLDTLQCRLRDILQKSEKFLLVLDDVWFEKSDSETEWFQLLDPLISKQSGSKVLVTSRRAMLPAAICCEQEQVIHLENMDDADFLALFKHHAFSGAKIGDQILCSRLEHTAEEIAKRLGQCPLAAKVLGSRLSRKKDIVEWKAALKLRDLSEPLTILLWSYKKLDPRLQRCFMYCSLFPKGHRYKPDELVHLWVAEGFVGSCISGRRTLEDVGMDYFNDMVSGSLFQMVSQRYFVPYYIMHDILHDLAESLSREDCFRLEEDNVSEIPCTVRHLSIRIESIQNHKQIIHKLYHLRTVICIDPLTDDASDIFEQIVILKKLRVLYLSFYNSSKLPESIGRLKHLRYLNLIRTLISELPRSLCTLYHLQLLQLSSMVERLPDKLCNLSKVRHMGVYEAYRRTLIEKSIHQIPNIGKLTSLQHMHTFSVQKKQGYELWQLKGLNELGGSLRVQNLENVSEKEEALESMLYKKNRLKNLSLVWSSENGMDAADTLHLDILEGLRPSPQLSGLTIKGYKSGTYPRWLLEPSYFENLECFKLNGCTLLEGLPPNTGLLRHCTRLCLKNVPQLKILPCLPAMLTKLSIQTCPLLMFVSKNELDQHDLRENIMNTEDLASKLASMWEVNSGSDIRRVLSEDYSSLKQLATQMGDDISQHLQIIESGLEEGEDIISEKENIIKAWLFCHEQRIRVIYGRIIELPLVLPSGICELRLFSCSITDEALAICLGGLTSLTTLRLEYNMALTALPSEEVFEHLTKLEWLIVRGCWCLRSLGGLRAAPSLSALYCIDCPSLDLARGAEFMSFNLAGHLYIRGCILAADSFISGLPHLKSLSIDCCRSSPCLSIGHLTSLESLYLYGLPDLCSLEGLSSWQLENLSLIDVPNLTANCISQFCVQKWLTVSSFVLLNQMLKAEGFIVPPNLALLDCKEPSASFGESANLLSVKHLYFWECKMESLPGNLQFLSSLERLDIGICPNITSLPVLPSSLQRISIYGCDDLKKNCREPDGESWPQISHIRWKHFYE</sequence>
<reference evidence="11" key="1">
    <citation type="journal article" date="2019" name="BMC Genomics">
        <title>A new reference genome for Sorghum bicolor reveals high levels of sequence similarity between sweet and grain genotypes: implications for the genetics of sugar metabolism.</title>
        <authorList>
            <person name="Cooper E.A."/>
            <person name="Brenton Z.W."/>
            <person name="Flinn B.S."/>
            <person name="Jenkins J."/>
            <person name="Shu S."/>
            <person name="Flowers D."/>
            <person name="Luo F."/>
            <person name="Wang Y."/>
            <person name="Xia P."/>
            <person name="Barry K."/>
            <person name="Daum C."/>
            <person name="Lipzen A."/>
            <person name="Yoshinaga Y."/>
            <person name="Schmutz J."/>
            <person name="Saski C."/>
            <person name="Vermerris W."/>
            <person name="Kresovich S."/>
        </authorList>
    </citation>
    <scope>NUCLEOTIDE SEQUENCE</scope>
</reference>
<dbReference type="InterPro" id="IPR003591">
    <property type="entry name" value="Leu-rich_rpt_typical-subtyp"/>
</dbReference>
<reference evidence="11" key="2">
    <citation type="submission" date="2020-10" db="EMBL/GenBank/DDBJ databases">
        <authorList>
            <person name="Cooper E.A."/>
            <person name="Brenton Z.W."/>
            <person name="Flinn B.S."/>
            <person name="Jenkins J."/>
            <person name="Shu S."/>
            <person name="Flowers D."/>
            <person name="Luo F."/>
            <person name="Wang Y."/>
            <person name="Xia P."/>
            <person name="Barry K."/>
            <person name="Daum C."/>
            <person name="Lipzen A."/>
            <person name="Yoshinaga Y."/>
            <person name="Schmutz J."/>
            <person name="Saski C."/>
            <person name="Vermerris W."/>
            <person name="Kresovich S."/>
        </authorList>
    </citation>
    <scope>NUCLEOTIDE SEQUENCE</scope>
</reference>
<dbReference type="Pfam" id="PF25019">
    <property type="entry name" value="LRR_R13L1-DRL21"/>
    <property type="match status" value="1"/>
</dbReference>
<dbReference type="InterPro" id="IPR027417">
    <property type="entry name" value="P-loop_NTPase"/>
</dbReference>
<dbReference type="Pfam" id="PF18052">
    <property type="entry name" value="Rx_N"/>
    <property type="match status" value="1"/>
</dbReference>
<dbReference type="SMART" id="SM00369">
    <property type="entry name" value="LRR_TYP"/>
    <property type="match status" value="2"/>
</dbReference>
<evidence type="ECO:0008006" key="13">
    <source>
        <dbReference type="Google" id="ProtNLM"/>
    </source>
</evidence>
<evidence type="ECO:0000313" key="11">
    <source>
        <dbReference type="EMBL" id="KAG0519938.1"/>
    </source>
</evidence>
<dbReference type="PRINTS" id="PR00364">
    <property type="entry name" value="DISEASERSIST"/>
</dbReference>
<dbReference type="Proteomes" id="UP000807115">
    <property type="component" value="Chromosome 8"/>
</dbReference>
<dbReference type="GO" id="GO:0043531">
    <property type="term" value="F:ADP binding"/>
    <property type="evidence" value="ECO:0007669"/>
    <property type="project" value="InterPro"/>
</dbReference>
<dbReference type="Gene3D" id="3.80.10.10">
    <property type="entry name" value="Ribonuclease Inhibitor"/>
    <property type="match status" value="3"/>
</dbReference>
<name>A0A921QDY2_SORBI</name>
<evidence type="ECO:0000256" key="2">
    <source>
        <dbReference type="ARBA" id="ARBA00022614"/>
    </source>
</evidence>
<accession>A0A921QDY2</accession>
<evidence type="ECO:0000259" key="8">
    <source>
        <dbReference type="Pfam" id="PF18052"/>
    </source>
</evidence>
<evidence type="ECO:0000256" key="1">
    <source>
        <dbReference type="ARBA" id="ARBA00008894"/>
    </source>
</evidence>
<dbReference type="GO" id="GO:0051707">
    <property type="term" value="P:response to other organism"/>
    <property type="evidence" value="ECO:0007669"/>
    <property type="project" value="UniProtKB-ARBA"/>
</dbReference>
<dbReference type="GO" id="GO:0006952">
    <property type="term" value="P:defense response"/>
    <property type="evidence" value="ECO:0007669"/>
    <property type="project" value="UniProtKB-KW"/>
</dbReference>
<comment type="caution">
    <text evidence="11">The sequence shown here is derived from an EMBL/GenBank/DDBJ whole genome shotgun (WGS) entry which is preliminary data.</text>
</comment>
<evidence type="ECO:0000256" key="3">
    <source>
        <dbReference type="ARBA" id="ARBA00022737"/>
    </source>
</evidence>
<evidence type="ECO:0000256" key="5">
    <source>
        <dbReference type="ARBA" id="ARBA00022821"/>
    </source>
</evidence>
<evidence type="ECO:0000313" key="12">
    <source>
        <dbReference type="Proteomes" id="UP000807115"/>
    </source>
</evidence>
<dbReference type="EMBL" id="CM027687">
    <property type="protein sequence ID" value="KAG0519938.1"/>
    <property type="molecule type" value="Genomic_DNA"/>
</dbReference>
<dbReference type="SUPFAM" id="SSF52540">
    <property type="entry name" value="P-loop containing nucleoside triphosphate hydrolases"/>
    <property type="match status" value="1"/>
</dbReference>
<dbReference type="Gene3D" id="3.40.50.300">
    <property type="entry name" value="P-loop containing nucleotide triphosphate hydrolases"/>
    <property type="match status" value="1"/>
</dbReference>
<feature type="domain" description="Disease resistance protein winged helix" evidence="9">
    <location>
        <begin position="457"/>
        <end position="528"/>
    </location>
</feature>
<dbReference type="InterPro" id="IPR041118">
    <property type="entry name" value="Rx_N"/>
</dbReference>
<dbReference type="InterPro" id="IPR056789">
    <property type="entry name" value="LRR_R13L1-DRL21"/>
</dbReference>
<protein>
    <recommendedName>
        <fullName evidence="13">Rp1-like protein</fullName>
    </recommendedName>
</protein>
<evidence type="ECO:0000259" key="7">
    <source>
        <dbReference type="Pfam" id="PF00931"/>
    </source>
</evidence>
<keyword evidence="2" id="KW-0433">Leucine-rich repeat</keyword>
<dbReference type="InterPro" id="IPR036388">
    <property type="entry name" value="WH-like_DNA-bd_sf"/>
</dbReference>
<dbReference type="Gene3D" id="1.10.8.430">
    <property type="entry name" value="Helical domain of apoptotic protease-activating factors"/>
    <property type="match status" value="1"/>
</dbReference>